<protein>
    <submittedName>
        <fullName evidence="1">Uncharacterized protein</fullName>
    </submittedName>
</protein>
<sequence length="207" mass="23946">MTSALPVYTMQSVKIPSYLCLNMDKLNRNFLWGHTDTKKPTYLIKWDTACLPKNRGGLGIKRMKGMNQALLAKLISKGLKWRVGDGCQVLFWLDNWLPDVGILREHDTINLSDDILSQTLNHYFLNEEWIIDQLASVLPWYTVHRVTSIHAGGRHSGPDRCIRGWAQGGELTVKTAYEGYLEVESLPIWSWSFIWKLRIPHRIQHFL</sequence>
<proteinExistence type="predicted"/>
<name>A0AAE0A7M8_9ROSI</name>
<organism evidence="1 2">
    <name type="scientific">Dipteronia sinensis</name>
    <dbReference type="NCBI Taxonomy" id="43782"/>
    <lineage>
        <taxon>Eukaryota</taxon>
        <taxon>Viridiplantae</taxon>
        <taxon>Streptophyta</taxon>
        <taxon>Embryophyta</taxon>
        <taxon>Tracheophyta</taxon>
        <taxon>Spermatophyta</taxon>
        <taxon>Magnoliopsida</taxon>
        <taxon>eudicotyledons</taxon>
        <taxon>Gunneridae</taxon>
        <taxon>Pentapetalae</taxon>
        <taxon>rosids</taxon>
        <taxon>malvids</taxon>
        <taxon>Sapindales</taxon>
        <taxon>Sapindaceae</taxon>
        <taxon>Hippocastanoideae</taxon>
        <taxon>Acereae</taxon>
        <taxon>Dipteronia</taxon>
    </lineage>
</organism>
<dbReference type="PANTHER" id="PTHR33116">
    <property type="entry name" value="REVERSE TRANSCRIPTASE ZINC-BINDING DOMAIN-CONTAINING PROTEIN-RELATED-RELATED"/>
    <property type="match status" value="1"/>
</dbReference>
<gene>
    <name evidence="1" type="ORF">Dsin_019388</name>
</gene>
<dbReference type="EMBL" id="JANJYJ010000006">
    <property type="protein sequence ID" value="KAK3205342.1"/>
    <property type="molecule type" value="Genomic_DNA"/>
</dbReference>
<reference evidence="1" key="1">
    <citation type="journal article" date="2023" name="Plant J.">
        <title>Genome sequences and population genomics provide insights into the demographic history, inbreeding, and mutation load of two 'living fossil' tree species of Dipteronia.</title>
        <authorList>
            <person name="Feng Y."/>
            <person name="Comes H.P."/>
            <person name="Chen J."/>
            <person name="Zhu S."/>
            <person name="Lu R."/>
            <person name="Zhang X."/>
            <person name="Li P."/>
            <person name="Qiu J."/>
            <person name="Olsen K.M."/>
            <person name="Qiu Y."/>
        </authorList>
    </citation>
    <scope>NUCLEOTIDE SEQUENCE</scope>
    <source>
        <strain evidence="1">NBL</strain>
    </source>
</reference>
<evidence type="ECO:0000313" key="1">
    <source>
        <dbReference type="EMBL" id="KAK3205342.1"/>
    </source>
</evidence>
<comment type="caution">
    <text evidence="1">The sequence shown here is derived from an EMBL/GenBank/DDBJ whole genome shotgun (WGS) entry which is preliminary data.</text>
</comment>
<dbReference type="AlphaFoldDB" id="A0AAE0A7M8"/>
<keyword evidence="2" id="KW-1185">Reference proteome</keyword>
<accession>A0AAE0A7M8</accession>
<evidence type="ECO:0000313" key="2">
    <source>
        <dbReference type="Proteomes" id="UP001281410"/>
    </source>
</evidence>
<dbReference type="Proteomes" id="UP001281410">
    <property type="component" value="Unassembled WGS sequence"/>
</dbReference>
<dbReference type="PANTHER" id="PTHR33116:SF75">
    <property type="entry name" value="RIBONUCLEASE H PROTEIN"/>
    <property type="match status" value="1"/>
</dbReference>